<protein>
    <submittedName>
        <fullName evidence="2">Uncharacterized protein</fullName>
    </submittedName>
</protein>
<dbReference type="OrthoDB" id="6500128at2759"/>
<sequence length="271" mass="30356">MGKDIDSSRSNYRSAINSEVTGTTEWVLDCTPHVCEDQEMGLFLLNIFFYMYSYKKTASSASPEKKNSDEEENKKDKDEEVNEILGAIRLPKVECVLLEELTPSIAFTSIMSTNLVRFVFDEFKSVLNVLPETFINMLKGSSFFFGSPTLSVIFDYRVDLAKELYFLFYLGANNILIYSHEERYQRTSEACALLTDMEILKDGDESEIGGRGVNLSGGQKGGAYASDEKEVTDIEDRPVPSGSKHPDFSPSFETNTATPTPVKEKPARPCC</sequence>
<accession>A0A4S8MGA4</accession>
<evidence type="ECO:0000313" key="3">
    <source>
        <dbReference type="Proteomes" id="UP000297245"/>
    </source>
</evidence>
<organism evidence="2 3">
    <name type="scientific">Dendrothele bispora (strain CBS 962.96)</name>
    <dbReference type="NCBI Taxonomy" id="1314807"/>
    <lineage>
        <taxon>Eukaryota</taxon>
        <taxon>Fungi</taxon>
        <taxon>Dikarya</taxon>
        <taxon>Basidiomycota</taxon>
        <taxon>Agaricomycotina</taxon>
        <taxon>Agaricomycetes</taxon>
        <taxon>Agaricomycetidae</taxon>
        <taxon>Agaricales</taxon>
        <taxon>Agaricales incertae sedis</taxon>
        <taxon>Dendrothele</taxon>
    </lineage>
</organism>
<dbReference type="EMBL" id="ML179086">
    <property type="protein sequence ID" value="THV01685.1"/>
    <property type="molecule type" value="Genomic_DNA"/>
</dbReference>
<dbReference type="Proteomes" id="UP000297245">
    <property type="component" value="Unassembled WGS sequence"/>
</dbReference>
<name>A0A4S8MGA4_DENBC</name>
<dbReference type="Gene3D" id="3.40.50.300">
    <property type="entry name" value="P-loop containing nucleotide triphosphate hydrolases"/>
    <property type="match status" value="1"/>
</dbReference>
<evidence type="ECO:0000313" key="2">
    <source>
        <dbReference type="EMBL" id="THV01685.1"/>
    </source>
</evidence>
<feature type="compositionally biased region" description="Basic and acidic residues" evidence="1">
    <location>
        <begin position="262"/>
        <end position="271"/>
    </location>
</feature>
<feature type="region of interest" description="Disordered" evidence="1">
    <location>
        <begin position="210"/>
        <end position="271"/>
    </location>
</feature>
<evidence type="ECO:0000256" key="1">
    <source>
        <dbReference type="SAM" id="MobiDB-lite"/>
    </source>
</evidence>
<keyword evidence="3" id="KW-1185">Reference proteome</keyword>
<gene>
    <name evidence="2" type="ORF">K435DRAFT_793154</name>
</gene>
<dbReference type="AlphaFoldDB" id="A0A4S8MGA4"/>
<reference evidence="2 3" key="1">
    <citation type="journal article" date="2019" name="Nat. Ecol. Evol.">
        <title>Megaphylogeny resolves global patterns of mushroom evolution.</title>
        <authorList>
            <person name="Varga T."/>
            <person name="Krizsan K."/>
            <person name="Foldi C."/>
            <person name="Dima B."/>
            <person name="Sanchez-Garcia M."/>
            <person name="Sanchez-Ramirez S."/>
            <person name="Szollosi G.J."/>
            <person name="Szarkandi J.G."/>
            <person name="Papp V."/>
            <person name="Albert L."/>
            <person name="Andreopoulos W."/>
            <person name="Angelini C."/>
            <person name="Antonin V."/>
            <person name="Barry K.W."/>
            <person name="Bougher N.L."/>
            <person name="Buchanan P."/>
            <person name="Buyck B."/>
            <person name="Bense V."/>
            <person name="Catcheside P."/>
            <person name="Chovatia M."/>
            <person name="Cooper J."/>
            <person name="Damon W."/>
            <person name="Desjardin D."/>
            <person name="Finy P."/>
            <person name="Geml J."/>
            <person name="Haridas S."/>
            <person name="Hughes K."/>
            <person name="Justo A."/>
            <person name="Karasinski D."/>
            <person name="Kautmanova I."/>
            <person name="Kiss B."/>
            <person name="Kocsube S."/>
            <person name="Kotiranta H."/>
            <person name="LaButti K.M."/>
            <person name="Lechner B.E."/>
            <person name="Liimatainen K."/>
            <person name="Lipzen A."/>
            <person name="Lukacs Z."/>
            <person name="Mihaltcheva S."/>
            <person name="Morgado L.N."/>
            <person name="Niskanen T."/>
            <person name="Noordeloos M.E."/>
            <person name="Ohm R.A."/>
            <person name="Ortiz-Santana B."/>
            <person name="Ovrebo C."/>
            <person name="Racz N."/>
            <person name="Riley R."/>
            <person name="Savchenko A."/>
            <person name="Shiryaev A."/>
            <person name="Soop K."/>
            <person name="Spirin V."/>
            <person name="Szebenyi C."/>
            <person name="Tomsovsky M."/>
            <person name="Tulloss R.E."/>
            <person name="Uehling J."/>
            <person name="Grigoriev I.V."/>
            <person name="Vagvolgyi C."/>
            <person name="Papp T."/>
            <person name="Martin F.M."/>
            <person name="Miettinen O."/>
            <person name="Hibbett D.S."/>
            <person name="Nagy L.G."/>
        </authorList>
    </citation>
    <scope>NUCLEOTIDE SEQUENCE [LARGE SCALE GENOMIC DNA]</scope>
    <source>
        <strain evidence="2 3">CBS 962.96</strain>
    </source>
</reference>
<feature type="compositionally biased region" description="Basic and acidic residues" evidence="1">
    <location>
        <begin position="226"/>
        <end position="238"/>
    </location>
</feature>
<dbReference type="InterPro" id="IPR027417">
    <property type="entry name" value="P-loop_NTPase"/>
</dbReference>
<proteinExistence type="predicted"/>